<evidence type="ECO:0000256" key="6">
    <source>
        <dbReference type="RuleBase" id="RU000394"/>
    </source>
</evidence>
<dbReference type="SUPFAM" id="SSF52540">
    <property type="entry name" value="P-loop containing nucleoside triphosphate hydrolases"/>
    <property type="match status" value="1"/>
</dbReference>
<keyword evidence="5 6" id="KW-0505">Motor protein</keyword>
<dbReference type="InterPro" id="IPR019821">
    <property type="entry name" value="Kinesin_motor_CS"/>
</dbReference>
<evidence type="ECO:0000256" key="1">
    <source>
        <dbReference type="ARBA" id="ARBA00004245"/>
    </source>
</evidence>
<dbReference type="PANTHER" id="PTHR47968">
    <property type="entry name" value="CENTROMERE PROTEIN E"/>
    <property type="match status" value="1"/>
</dbReference>
<organism evidence="9 10">
    <name type="scientific">Brassicogethes aeneus</name>
    <name type="common">Rape pollen beetle</name>
    <name type="synonym">Meligethes aeneus</name>
    <dbReference type="NCBI Taxonomy" id="1431903"/>
    <lineage>
        <taxon>Eukaryota</taxon>
        <taxon>Metazoa</taxon>
        <taxon>Ecdysozoa</taxon>
        <taxon>Arthropoda</taxon>
        <taxon>Hexapoda</taxon>
        <taxon>Insecta</taxon>
        <taxon>Pterygota</taxon>
        <taxon>Neoptera</taxon>
        <taxon>Endopterygota</taxon>
        <taxon>Coleoptera</taxon>
        <taxon>Polyphaga</taxon>
        <taxon>Cucujiformia</taxon>
        <taxon>Nitidulidae</taxon>
        <taxon>Meligethinae</taxon>
        <taxon>Brassicogethes</taxon>
    </lineage>
</organism>
<protein>
    <recommendedName>
        <fullName evidence="6">Kinesin-like protein</fullName>
    </recommendedName>
</protein>
<keyword evidence="6" id="KW-0493">Microtubule</keyword>
<evidence type="ECO:0000256" key="2">
    <source>
        <dbReference type="ARBA" id="ARBA00022741"/>
    </source>
</evidence>
<evidence type="ECO:0000259" key="8">
    <source>
        <dbReference type="PROSITE" id="PS50067"/>
    </source>
</evidence>
<dbReference type="Proteomes" id="UP001154078">
    <property type="component" value="Chromosome 6"/>
</dbReference>
<keyword evidence="3 5" id="KW-0067">ATP-binding</keyword>
<dbReference type="GO" id="GO:0005524">
    <property type="term" value="F:ATP binding"/>
    <property type="evidence" value="ECO:0007669"/>
    <property type="project" value="UniProtKB-UniRule"/>
</dbReference>
<dbReference type="InterPro" id="IPR001752">
    <property type="entry name" value="Kinesin_motor_dom"/>
</dbReference>
<keyword evidence="2 5" id="KW-0547">Nucleotide-binding</keyword>
<gene>
    <name evidence="9" type="ORF">MELIAE_LOCUS9478</name>
</gene>
<keyword evidence="4" id="KW-0206">Cytoskeleton</keyword>
<dbReference type="PRINTS" id="PR00380">
    <property type="entry name" value="KINESINHEAVY"/>
</dbReference>
<dbReference type="InterPro" id="IPR027640">
    <property type="entry name" value="Kinesin-like_fam"/>
</dbReference>
<dbReference type="PROSITE" id="PS00411">
    <property type="entry name" value="KINESIN_MOTOR_1"/>
    <property type="match status" value="1"/>
</dbReference>
<evidence type="ECO:0000256" key="5">
    <source>
        <dbReference type="PROSITE-ProRule" id="PRU00283"/>
    </source>
</evidence>
<accession>A0A9P0BBH0</accession>
<evidence type="ECO:0000256" key="3">
    <source>
        <dbReference type="ARBA" id="ARBA00022840"/>
    </source>
</evidence>
<name>A0A9P0BBH0_BRAAE</name>
<dbReference type="InterPro" id="IPR036961">
    <property type="entry name" value="Kinesin_motor_dom_sf"/>
</dbReference>
<dbReference type="FunFam" id="3.40.850.10:FF:000082">
    <property type="entry name" value="OSM3-like kinesin"/>
    <property type="match status" value="1"/>
</dbReference>
<dbReference type="EMBL" id="OV121137">
    <property type="protein sequence ID" value="CAH0559378.1"/>
    <property type="molecule type" value="Genomic_DNA"/>
</dbReference>
<comment type="similarity">
    <text evidence="5 6">Belongs to the TRAFAC class myosin-kinesin ATPase superfamily. Kinesin family.</text>
</comment>
<dbReference type="GO" id="GO:0003777">
    <property type="term" value="F:microtubule motor activity"/>
    <property type="evidence" value="ECO:0007669"/>
    <property type="project" value="InterPro"/>
</dbReference>
<dbReference type="Pfam" id="PF00225">
    <property type="entry name" value="Kinesin"/>
    <property type="match status" value="1"/>
</dbReference>
<dbReference type="GO" id="GO:0005874">
    <property type="term" value="C:microtubule"/>
    <property type="evidence" value="ECO:0007669"/>
    <property type="project" value="UniProtKB-KW"/>
</dbReference>
<dbReference type="Gene3D" id="3.40.850.10">
    <property type="entry name" value="Kinesin motor domain"/>
    <property type="match status" value="1"/>
</dbReference>
<feature type="domain" description="Kinesin motor" evidence="8">
    <location>
        <begin position="9"/>
        <end position="336"/>
    </location>
</feature>
<reference evidence="9" key="1">
    <citation type="submission" date="2021-12" db="EMBL/GenBank/DDBJ databases">
        <authorList>
            <person name="King R."/>
        </authorList>
    </citation>
    <scope>NUCLEOTIDE SEQUENCE</scope>
</reference>
<comment type="subcellular location">
    <subcellularLocation>
        <location evidence="1">Cytoplasm</location>
        <location evidence="1">Cytoskeleton</location>
    </subcellularLocation>
</comment>
<keyword evidence="4" id="KW-0963">Cytoplasm</keyword>
<dbReference type="AlphaFoldDB" id="A0A9P0BBH0"/>
<evidence type="ECO:0000256" key="4">
    <source>
        <dbReference type="ARBA" id="ARBA00023212"/>
    </source>
</evidence>
<keyword evidence="7" id="KW-0175">Coiled coil</keyword>
<feature type="coiled-coil region" evidence="7">
    <location>
        <begin position="426"/>
        <end position="488"/>
    </location>
</feature>
<dbReference type="GO" id="GO:0000278">
    <property type="term" value="P:mitotic cell cycle"/>
    <property type="evidence" value="ECO:0007669"/>
    <property type="project" value="TreeGrafter"/>
</dbReference>
<dbReference type="GO" id="GO:0007018">
    <property type="term" value="P:microtubule-based movement"/>
    <property type="evidence" value="ECO:0007669"/>
    <property type="project" value="InterPro"/>
</dbReference>
<dbReference type="InterPro" id="IPR027417">
    <property type="entry name" value="P-loop_NTPase"/>
</dbReference>
<dbReference type="GO" id="GO:0008017">
    <property type="term" value="F:microtubule binding"/>
    <property type="evidence" value="ECO:0007669"/>
    <property type="project" value="InterPro"/>
</dbReference>
<proteinExistence type="inferred from homology"/>
<sequence length="596" mass="67918">MNKESTVENVRVFVRVRPFNFLEGNSGLRQVVSVEENEAVLVTKPNTAKTYKKSYNFSKVFDISATQMDVYRTVAVPIVEKLFEGYNGTIFAYGQSGTGKTYTMIGDTLKDPQKGIIPNIFSHIFSEISVANNDMSYLVTVTYLEIYNEEVRDLLADDANKKLAIRERTDVGVYVKDLLGFTVDSMESVNDLLNRGNKNRAIGSTKLNALSSRSHAILTVAVESKNKSTNTAKFGKLNLVDLAGSERVSKSQATGERLREAGKINLSLSVLGNVISALVDQSTTHIPYRNSKLTRLLQDSLGGNSLTAMVAMVSASELDYDETINTLMYADRVKQVKNYLTVNVEKNSVIKQFEVKIHELEAQLNTLNNNSKEKRTRSKTKIHDEQLLDVEYQKRELLTKINMIQKKILVGGENLVEKAQTQLFLLENTEREIQSLDTNQKQLEDALFLKEVEKDLTQKKYTSLQEEDKELNRQIEEAEKLVAMETKNLISKENGYQHEIGILLYDNKCLAKQLQLVRLLKEHCVPECQLSKVLDNVYWDKRENEWRLKFVAHSGNNMRKKRTKSKSASDLSWNINKDAFQKYKKKIDKNRSLDKF</sequence>
<dbReference type="OrthoDB" id="3176171at2759"/>
<dbReference type="SMART" id="SM00129">
    <property type="entry name" value="KISc"/>
    <property type="match status" value="1"/>
</dbReference>
<keyword evidence="10" id="KW-1185">Reference proteome</keyword>
<dbReference type="PANTHER" id="PTHR47968:SF50">
    <property type="entry name" value="KINESIN-LIKE PROTEIN"/>
    <property type="match status" value="1"/>
</dbReference>
<evidence type="ECO:0000313" key="10">
    <source>
        <dbReference type="Proteomes" id="UP001154078"/>
    </source>
</evidence>
<feature type="binding site" evidence="5">
    <location>
        <begin position="94"/>
        <end position="101"/>
    </location>
    <ligand>
        <name>ATP</name>
        <dbReference type="ChEBI" id="CHEBI:30616"/>
    </ligand>
</feature>
<dbReference type="PROSITE" id="PS50067">
    <property type="entry name" value="KINESIN_MOTOR_2"/>
    <property type="match status" value="1"/>
</dbReference>
<evidence type="ECO:0000256" key="7">
    <source>
        <dbReference type="SAM" id="Coils"/>
    </source>
</evidence>
<evidence type="ECO:0000313" key="9">
    <source>
        <dbReference type="EMBL" id="CAH0559378.1"/>
    </source>
</evidence>
<feature type="coiled-coil region" evidence="7">
    <location>
        <begin position="343"/>
        <end position="377"/>
    </location>
</feature>